<dbReference type="EMBL" id="JBHFFA010000002">
    <property type="protein sequence ID" value="KAL2644637.1"/>
    <property type="molecule type" value="Genomic_DNA"/>
</dbReference>
<comment type="similarity">
    <text evidence="1">Belongs to the AAA ATPase family.</text>
</comment>
<protein>
    <recommendedName>
        <fullName evidence="5">AAA+ ATPase domain-containing protein</fullName>
    </recommendedName>
</protein>
<dbReference type="SMART" id="SM00382">
    <property type="entry name" value="AAA"/>
    <property type="match status" value="2"/>
</dbReference>
<feature type="compositionally biased region" description="Basic and acidic residues" evidence="4">
    <location>
        <begin position="181"/>
        <end position="190"/>
    </location>
</feature>
<dbReference type="Gene3D" id="1.10.10.2010">
    <property type="match status" value="1"/>
</dbReference>
<dbReference type="FunFam" id="3.40.50.300:FF:000149">
    <property type="entry name" value="Nuclear valosin-containing protein-like"/>
    <property type="match status" value="1"/>
</dbReference>
<feature type="domain" description="AAA+ ATPase" evidence="5">
    <location>
        <begin position="489"/>
        <end position="641"/>
    </location>
</feature>
<keyword evidence="2" id="KW-0547">Nucleotide-binding</keyword>
<evidence type="ECO:0000256" key="1">
    <source>
        <dbReference type="ARBA" id="ARBA00006914"/>
    </source>
</evidence>
<dbReference type="CDD" id="cd19530">
    <property type="entry name" value="RecA-like_NVL_r2-like"/>
    <property type="match status" value="1"/>
</dbReference>
<dbReference type="Gene3D" id="1.10.8.60">
    <property type="match status" value="2"/>
</dbReference>
<dbReference type="InterPro" id="IPR027417">
    <property type="entry name" value="P-loop_NTPase"/>
</dbReference>
<keyword evidence="3" id="KW-0067">ATP-binding</keyword>
<feature type="region of interest" description="Disordered" evidence="4">
    <location>
        <begin position="414"/>
        <end position="449"/>
    </location>
</feature>
<evidence type="ECO:0000313" key="6">
    <source>
        <dbReference type="EMBL" id="KAL2644637.1"/>
    </source>
</evidence>
<evidence type="ECO:0000259" key="5">
    <source>
        <dbReference type="SMART" id="SM00382"/>
    </source>
</evidence>
<dbReference type="GO" id="GO:0005524">
    <property type="term" value="F:ATP binding"/>
    <property type="evidence" value="ECO:0007669"/>
    <property type="project" value="UniProtKB-KW"/>
</dbReference>
<feature type="region of interest" description="Disordered" evidence="4">
    <location>
        <begin position="1092"/>
        <end position="1143"/>
    </location>
</feature>
<dbReference type="InterPro" id="IPR003960">
    <property type="entry name" value="ATPase_AAA_CS"/>
</dbReference>
<feature type="region of interest" description="Disordered" evidence="4">
    <location>
        <begin position="249"/>
        <end position="285"/>
    </location>
</feature>
<gene>
    <name evidence="6" type="ORF">R1flu_012224</name>
</gene>
<feature type="compositionally biased region" description="Acidic residues" evidence="4">
    <location>
        <begin position="89"/>
        <end position="100"/>
    </location>
</feature>
<dbReference type="InterPro" id="IPR038100">
    <property type="entry name" value="NLV2_N_sf"/>
</dbReference>
<dbReference type="FunFam" id="3.40.50.300:FF:000365">
    <property type="entry name" value="Ribosome biogenesis ATPase RIX7"/>
    <property type="match status" value="1"/>
</dbReference>
<dbReference type="InterPro" id="IPR055278">
    <property type="entry name" value="CDC48c"/>
</dbReference>
<reference evidence="6 7" key="1">
    <citation type="submission" date="2024-09" db="EMBL/GenBank/DDBJ databases">
        <title>Chromosome-scale assembly of Riccia fluitans.</title>
        <authorList>
            <person name="Paukszto L."/>
            <person name="Sawicki J."/>
            <person name="Karawczyk K."/>
            <person name="Piernik-Szablinska J."/>
            <person name="Szczecinska M."/>
            <person name="Mazdziarz M."/>
        </authorList>
    </citation>
    <scope>NUCLEOTIDE SEQUENCE [LARGE SCALE GENOMIC DNA]</scope>
    <source>
        <strain evidence="6">Rf_01</strain>
        <tissue evidence="6">Aerial parts of the thallus</tissue>
    </source>
</reference>
<dbReference type="Gene3D" id="3.40.50.300">
    <property type="entry name" value="P-loop containing nucleotide triphosphate hydrolases"/>
    <property type="match status" value="2"/>
</dbReference>
<organism evidence="6 7">
    <name type="scientific">Riccia fluitans</name>
    <dbReference type="NCBI Taxonomy" id="41844"/>
    <lineage>
        <taxon>Eukaryota</taxon>
        <taxon>Viridiplantae</taxon>
        <taxon>Streptophyta</taxon>
        <taxon>Embryophyta</taxon>
        <taxon>Marchantiophyta</taxon>
        <taxon>Marchantiopsida</taxon>
        <taxon>Marchantiidae</taxon>
        <taxon>Marchantiales</taxon>
        <taxon>Ricciaceae</taxon>
        <taxon>Riccia</taxon>
    </lineage>
</organism>
<sequence>MRGVRRSVSLGSRTGGGVLGAADLYVLDKLLVARIEQFAYNNHVWNADNTVEYLRRTYKEYKRKPQATLRKFVTRALQALKRKKIVEDSAEEENLVEEEELGARSRDSGEEILQETEARHIMRYRSRAGEDELEAESSDNSSENSDGVESEGMSGGESDRRKQLMDKGKQRDTDGQAAVDGKGKGILQEKKRGKRAGNQKGFSDSEEELAFDGMEEEVPKHNLLNSALRTTYAARPTLVLDPSAGVGKLRHAGASSSEYKFSSLPRKAGEEVHQGNGESSRGTFVNAKVSEEEQAPAFAPPYVIAEAVRAAALGKRSRNKGPVIDQEMKEAINKTSANGAGVESNGVDLLRDSPPGQSSGRPQVKVARSFQTGEKVPSFSKVAAFDAFSEGGREKSLNTLESIGQVAIEAKSEKVRPGKRRKWESVKSKTGADYQQYGGDRPGPANSAVPRNVSFKDFGGIEDTLEIIRNVVEYPLAHPELYEWLGVQPPRGVLLHGPPGCGKTMLANAIAVEARVPFLKISAPEVVSGMSGESEAKVRALFSEAAKLAPCIIFIDEIDAITPKRETAQREMERRIVAQLLTCMDDLGQPLCDKDESSAVSSERRFKHVVVIGATNRPDALDPALRRAGRFDREIALGIPDEMARARILAVLARKLRLEGSFDFKLIARRTPGFVGADLAALIKEAAAVAVTRIFKSRDPRVATSESSISEKISANGVQEAAKKSKSSEAASTPQDEPSTLAVVKGTRSAGSGSTCGDLDVNNDEQEVWRRPWSRLELEALSITMQDFEEAVSKVQPSAKREGFATIPDVTWDDVGSLGSVREELEFSVSRPIKCPEDYQAMGLDMATGVLLYGPPGCGKTLVAKAIANEAGANFITVKGPELLNKYVGESERAVRQLFTRARASAPCVLFFDEMDAMAPKRGSDGNAAAERVVNQLLTEMDGLESRKSIFVIAATNRPDMIDPALMRPGRLDKLLYVPLPDSKGRGSIMKTLVRKVPLAPSVDACAIGESERCEGFSGADLASLVREACIASLRERESRRGSADASLAARETPIVTPEHFDSALTRVFPSVSHKDRLRYDDLCKKLRRARAHISKSEQEPDSVLDKNATKENSCHEVYRPRGVTSNSHLNRETLEPSASIWQ</sequence>
<dbReference type="AlphaFoldDB" id="A0ABD1ZA17"/>
<feature type="compositionally biased region" description="Polar residues" evidence="4">
    <location>
        <begin position="705"/>
        <end position="717"/>
    </location>
</feature>
<dbReference type="Proteomes" id="UP001605036">
    <property type="component" value="Unassembled WGS sequence"/>
</dbReference>
<dbReference type="InterPro" id="IPR003593">
    <property type="entry name" value="AAA+_ATPase"/>
</dbReference>
<feature type="compositionally biased region" description="Basic and acidic residues" evidence="4">
    <location>
        <begin position="1095"/>
        <end position="1120"/>
    </location>
</feature>
<dbReference type="InterPro" id="IPR031996">
    <property type="entry name" value="NVL2_nucleolin-bd"/>
</dbReference>
<dbReference type="InterPro" id="IPR041569">
    <property type="entry name" value="AAA_lid_3"/>
</dbReference>
<dbReference type="PROSITE" id="PS00674">
    <property type="entry name" value="AAA"/>
    <property type="match status" value="2"/>
</dbReference>
<feature type="region of interest" description="Disordered" evidence="4">
    <location>
        <begin position="705"/>
        <end position="763"/>
    </location>
</feature>
<feature type="region of interest" description="Disordered" evidence="4">
    <location>
        <begin position="337"/>
        <end position="363"/>
    </location>
</feature>
<feature type="domain" description="AAA+ ATPase" evidence="5">
    <location>
        <begin position="846"/>
        <end position="982"/>
    </location>
</feature>
<dbReference type="SUPFAM" id="SSF52540">
    <property type="entry name" value="P-loop containing nucleoside triphosphate hydrolases"/>
    <property type="match status" value="2"/>
</dbReference>
<feature type="region of interest" description="Disordered" evidence="4">
    <location>
        <begin position="89"/>
        <end position="112"/>
    </location>
</feature>
<proteinExistence type="inferred from homology"/>
<feature type="region of interest" description="Disordered" evidence="4">
    <location>
        <begin position="129"/>
        <end position="210"/>
    </location>
</feature>
<keyword evidence="7" id="KW-1185">Reference proteome</keyword>
<dbReference type="CDD" id="cd19518">
    <property type="entry name" value="RecA-like_NVL_r1-like"/>
    <property type="match status" value="1"/>
</dbReference>
<dbReference type="PANTHER" id="PTHR48470">
    <property type="entry name" value="CELL DIVISION CONTROL PROTEIN 48 C ISOFORM 1"/>
    <property type="match status" value="1"/>
</dbReference>
<dbReference type="Pfam" id="PF17862">
    <property type="entry name" value="AAA_lid_3"/>
    <property type="match status" value="2"/>
</dbReference>
<dbReference type="InterPro" id="IPR003959">
    <property type="entry name" value="ATPase_AAA_core"/>
</dbReference>
<dbReference type="Pfam" id="PF00004">
    <property type="entry name" value="AAA"/>
    <property type="match status" value="2"/>
</dbReference>
<feature type="compositionally biased region" description="Low complexity" evidence="4">
    <location>
        <begin position="138"/>
        <end position="152"/>
    </location>
</feature>
<dbReference type="PANTHER" id="PTHR48470:SF1">
    <property type="entry name" value="CELL DIVISION CONTROL PROTEIN 48 C ISOFORM 1"/>
    <property type="match status" value="1"/>
</dbReference>
<accession>A0ABD1ZA17</accession>
<name>A0ABD1ZA17_9MARC</name>
<comment type="caution">
    <text evidence="6">The sequence shown here is derived from an EMBL/GenBank/DDBJ whole genome shotgun (WGS) entry which is preliminary data.</text>
</comment>
<dbReference type="Pfam" id="PF16725">
    <property type="entry name" value="Nucleolin_bd"/>
    <property type="match status" value="1"/>
</dbReference>
<evidence type="ECO:0000313" key="7">
    <source>
        <dbReference type="Proteomes" id="UP001605036"/>
    </source>
</evidence>
<feature type="compositionally biased region" description="Basic and acidic residues" evidence="4">
    <location>
        <begin position="157"/>
        <end position="174"/>
    </location>
</feature>
<evidence type="ECO:0000256" key="2">
    <source>
        <dbReference type="ARBA" id="ARBA00022741"/>
    </source>
</evidence>
<evidence type="ECO:0000256" key="4">
    <source>
        <dbReference type="SAM" id="MobiDB-lite"/>
    </source>
</evidence>
<evidence type="ECO:0000256" key="3">
    <source>
        <dbReference type="ARBA" id="ARBA00022840"/>
    </source>
</evidence>